<protein>
    <submittedName>
        <fullName evidence="2">Uncharacterized protein</fullName>
    </submittedName>
</protein>
<accession>A0A0A9BGB5</accession>
<evidence type="ECO:0000313" key="2">
    <source>
        <dbReference type="EMBL" id="JAD62391.1"/>
    </source>
</evidence>
<dbReference type="AlphaFoldDB" id="A0A0A9BGB5"/>
<keyword evidence="1" id="KW-0812">Transmembrane</keyword>
<feature type="transmembrane region" description="Helical" evidence="1">
    <location>
        <begin position="18"/>
        <end position="36"/>
    </location>
</feature>
<sequence length="37" mass="4500">MHTSKFACTSQKMKHNHIIMIMFHLGFFDFWSTHLMD</sequence>
<name>A0A0A9BGB5_ARUDO</name>
<keyword evidence="1" id="KW-0472">Membrane</keyword>
<organism evidence="2">
    <name type="scientific">Arundo donax</name>
    <name type="common">Giant reed</name>
    <name type="synonym">Donax arundinaceus</name>
    <dbReference type="NCBI Taxonomy" id="35708"/>
    <lineage>
        <taxon>Eukaryota</taxon>
        <taxon>Viridiplantae</taxon>
        <taxon>Streptophyta</taxon>
        <taxon>Embryophyta</taxon>
        <taxon>Tracheophyta</taxon>
        <taxon>Spermatophyta</taxon>
        <taxon>Magnoliopsida</taxon>
        <taxon>Liliopsida</taxon>
        <taxon>Poales</taxon>
        <taxon>Poaceae</taxon>
        <taxon>PACMAD clade</taxon>
        <taxon>Arundinoideae</taxon>
        <taxon>Arundineae</taxon>
        <taxon>Arundo</taxon>
    </lineage>
</organism>
<reference evidence="2" key="1">
    <citation type="submission" date="2014-09" db="EMBL/GenBank/DDBJ databases">
        <authorList>
            <person name="Magalhaes I.L.F."/>
            <person name="Oliveira U."/>
            <person name="Santos F.R."/>
            <person name="Vidigal T.H.D.A."/>
            <person name="Brescovit A.D."/>
            <person name="Santos A.J."/>
        </authorList>
    </citation>
    <scope>NUCLEOTIDE SEQUENCE</scope>
    <source>
        <tissue evidence="2">Shoot tissue taken approximately 20 cm above the soil surface</tissue>
    </source>
</reference>
<proteinExistence type="predicted"/>
<reference evidence="2" key="2">
    <citation type="journal article" date="2015" name="Data Brief">
        <title>Shoot transcriptome of the giant reed, Arundo donax.</title>
        <authorList>
            <person name="Barrero R.A."/>
            <person name="Guerrero F.D."/>
            <person name="Moolhuijzen P."/>
            <person name="Goolsby J.A."/>
            <person name="Tidwell J."/>
            <person name="Bellgard S.E."/>
            <person name="Bellgard M.I."/>
        </authorList>
    </citation>
    <scope>NUCLEOTIDE SEQUENCE</scope>
    <source>
        <tissue evidence="2">Shoot tissue taken approximately 20 cm above the soil surface</tissue>
    </source>
</reference>
<evidence type="ECO:0000256" key="1">
    <source>
        <dbReference type="SAM" id="Phobius"/>
    </source>
</evidence>
<dbReference type="EMBL" id="GBRH01235504">
    <property type="protein sequence ID" value="JAD62391.1"/>
    <property type="molecule type" value="Transcribed_RNA"/>
</dbReference>
<keyword evidence="1" id="KW-1133">Transmembrane helix</keyword>